<comment type="caution">
    <text evidence="3">The sequence shown here is derived from an EMBL/GenBank/DDBJ whole genome shotgun (WGS) entry which is preliminary data.</text>
</comment>
<dbReference type="Proteomes" id="UP001153069">
    <property type="component" value="Unassembled WGS sequence"/>
</dbReference>
<dbReference type="EMBL" id="CAICTM010002550">
    <property type="protein sequence ID" value="CAB9529586.1"/>
    <property type="molecule type" value="Genomic_DNA"/>
</dbReference>
<sequence>MQSTSDQGSSQGNSSCQNDQASCFGPQFQSPRRVEDDEQSATTCNCTSNELADQEETMKKKIIPIKPTIVRKHSKNLARKLLMRDKLPGSEEEDEVMSCADSHSSSSMIDLINFDPFSDVSDEERDVPVVSPVLLCSSLPDEVICRITNFLNVRSLLKVRQCCRNWKKLASRNEAGWENLCRKLWARKVHVPTIPEQKTLPNDWFFHAYPKSIRDAKERQHLTIDELCYDPDTHTGTVWSFRFKESAGADWTQTDPWHNGLPCRKMVCLKDGSVLQYIPAAGDVRRTSSSSSSSNTTATSSLDSEPELVSPNFGSLAGIQQQQQQQQPHNHHHNSRPGRLVQPPFSMSWRFLTRRPMDLPERPTGSYMRFSVGGREVPTYSIRRSPTQNWGFVMESCWGLYSSFEMPPKRSPEQQQQAAHRRRLRRTETGARWVEVLENGEETLASNHNYNRENSDLSSSSSLPEHQQQSSAQQLDDSALLDDAALVITNEIQWREAFLYNLGSRALPEGPGAVAQFDRAFRGEGF</sequence>
<feature type="compositionally biased region" description="Low complexity" evidence="1">
    <location>
        <begin position="456"/>
        <end position="476"/>
    </location>
</feature>
<organism evidence="3 5">
    <name type="scientific">Seminavis robusta</name>
    <dbReference type="NCBI Taxonomy" id="568900"/>
    <lineage>
        <taxon>Eukaryota</taxon>
        <taxon>Sar</taxon>
        <taxon>Stramenopiles</taxon>
        <taxon>Ochrophyta</taxon>
        <taxon>Bacillariophyta</taxon>
        <taxon>Bacillariophyceae</taxon>
        <taxon>Bacillariophycidae</taxon>
        <taxon>Naviculales</taxon>
        <taxon>Naviculaceae</taxon>
        <taxon>Seminavis</taxon>
    </lineage>
</organism>
<evidence type="ECO:0000256" key="1">
    <source>
        <dbReference type="SAM" id="MobiDB-lite"/>
    </source>
</evidence>
<feature type="region of interest" description="Disordered" evidence="1">
    <location>
        <begin position="283"/>
        <end position="342"/>
    </location>
</feature>
<evidence type="ECO:0000313" key="3">
    <source>
        <dbReference type="EMBL" id="CAB9528357.1"/>
    </source>
</evidence>
<reference evidence="3" key="1">
    <citation type="submission" date="2020-06" db="EMBL/GenBank/DDBJ databases">
        <authorList>
            <consortium name="Plant Systems Biology data submission"/>
        </authorList>
    </citation>
    <scope>NUCLEOTIDE SEQUENCE</scope>
    <source>
        <strain evidence="3">D6</strain>
    </source>
</reference>
<evidence type="ECO:0000259" key="2">
    <source>
        <dbReference type="PROSITE" id="PS50181"/>
    </source>
</evidence>
<name>A0A9N8HWL0_9STRA</name>
<evidence type="ECO:0000313" key="4">
    <source>
        <dbReference type="EMBL" id="CAB9529586.1"/>
    </source>
</evidence>
<dbReference type="SMART" id="SM00256">
    <property type="entry name" value="FBOX"/>
    <property type="match status" value="1"/>
</dbReference>
<keyword evidence="5" id="KW-1185">Reference proteome</keyword>
<dbReference type="InterPro" id="IPR036047">
    <property type="entry name" value="F-box-like_dom_sf"/>
</dbReference>
<dbReference type="Gene3D" id="1.20.1280.50">
    <property type="match status" value="1"/>
</dbReference>
<feature type="region of interest" description="Disordered" evidence="1">
    <location>
        <begin position="444"/>
        <end position="476"/>
    </location>
</feature>
<feature type="domain" description="F-box" evidence="2">
    <location>
        <begin position="133"/>
        <end position="180"/>
    </location>
</feature>
<dbReference type="EMBL" id="CAICTM010002205">
    <property type="protein sequence ID" value="CAB9528357.1"/>
    <property type="molecule type" value="Genomic_DNA"/>
</dbReference>
<dbReference type="CDD" id="cd09917">
    <property type="entry name" value="F-box_SF"/>
    <property type="match status" value="1"/>
</dbReference>
<dbReference type="InterPro" id="IPR001810">
    <property type="entry name" value="F-box_dom"/>
</dbReference>
<dbReference type="AlphaFoldDB" id="A0A9N8HWL0"/>
<dbReference type="PANTHER" id="PTHR48218">
    <property type="entry name" value="F-BOX DOMAIN CONTAINING PROTEIN"/>
    <property type="match status" value="1"/>
</dbReference>
<evidence type="ECO:0000313" key="5">
    <source>
        <dbReference type="Proteomes" id="UP001153069"/>
    </source>
</evidence>
<dbReference type="OrthoDB" id="46365at2759"/>
<feature type="compositionally biased region" description="Low complexity" evidence="1">
    <location>
        <begin position="1"/>
        <end position="20"/>
    </location>
</feature>
<dbReference type="PANTHER" id="PTHR48218:SF3">
    <property type="entry name" value="OS07G0170800 PROTEIN"/>
    <property type="match status" value="1"/>
</dbReference>
<dbReference type="Pfam" id="PF12937">
    <property type="entry name" value="F-box-like"/>
    <property type="match status" value="1"/>
</dbReference>
<protein>
    <recommendedName>
        <fullName evidence="2">F-box domain-containing protein</fullName>
    </recommendedName>
</protein>
<gene>
    <name evidence="3" type="ORF">SEMRO_2207_G319050.1</name>
    <name evidence="4" type="ORF">SEMRO_2552_G331010.1</name>
</gene>
<dbReference type="PROSITE" id="PS50181">
    <property type="entry name" value="FBOX"/>
    <property type="match status" value="1"/>
</dbReference>
<proteinExistence type="predicted"/>
<feature type="region of interest" description="Disordered" evidence="1">
    <location>
        <begin position="1"/>
        <end position="43"/>
    </location>
</feature>
<feature type="compositionally biased region" description="Low complexity" evidence="1">
    <location>
        <begin position="287"/>
        <end position="301"/>
    </location>
</feature>
<accession>A0A9N8HWL0</accession>
<dbReference type="SUPFAM" id="SSF81383">
    <property type="entry name" value="F-box domain"/>
    <property type="match status" value="1"/>
</dbReference>